<organism evidence="1">
    <name type="scientific">seawater metagenome</name>
    <dbReference type="NCBI Taxonomy" id="1561972"/>
    <lineage>
        <taxon>unclassified sequences</taxon>
        <taxon>metagenomes</taxon>
        <taxon>ecological metagenomes</taxon>
    </lineage>
</organism>
<protein>
    <submittedName>
        <fullName evidence="1">Lipid A 3-O-deacylase (PagL)</fullName>
    </submittedName>
</protein>
<dbReference type="AlphaFoldDB" id="A0A5E8CGV0"/>
<dbReference type="EMBL" id="CABVLZ010000001">
    <property type="protein sequence ID" value="VVU94648.1"/>
    <property type="molecule type" value="Genomic_DNA"/>
</dbReference>
<dbReference type="Gene3D" id="2.40.160.20">
    <property type="match status" value="1"/>
</dbReference>
<dbReference type="InterPro" id="IPR018550">
    <property type="entry name" value="Lipid-A_deacylase-rel"/>
</dbReference>
<proteinExistence type="predicted"/>
<dbReference type="Pfam" id="PF09411">
    <property type="entry name" value="PagL"/>
    <property type="match status" value="1"/>
</dbReference>
<sequence>MVKINDVFILKHDVDGSKEISGFDIGVTVPLKYDKFTSEMIYNSNNDGSLLSVIRNWNIKSKSYPMAINIGFGGCIHDGELSNRNKTEYGSRLLFKTNVGFQYDQLELFGWHISNANLKGENEGNTAVGIKYYLNEN</sequence>
<name>A0A5E8CGV0_9ZZZZ</name>
<gene>
    <name evidence="1" type="ORF">CPAV1605_373</name>
</gene>
<accession>A0A5E8CGV0</accession>
<reference evidence="1" key="1">
    <citation type="submission" date="2019-09" db="EMBL/GenBank/DDBJ databases">
        <authorList>
            <person name="Needham M D."/>
        </authorList>
    </citation>
    <scope>NUCLEOTIDE SEQUENCE</scope>
</reference>
<evidence type="ECO:0000313" key="1">
    <source>
        <dbReference type="EMBL" id="VVU94648.1"/>
    </source>
</evidence>